<evidence type="ECO:0000313" key="3">
    <source>
        <dbReference type="Proteomes" id="UP000604765"/>
    </source>
</evidence>
<dbReference type="EMBL" id="BNJR01000017">
    <property type="protein sequence ID" value="GHP14879.1"/>
    <property type="molecule type" value="Genomic_DNA"/>
</dbReference>
<reference evidence="2 3" key="1">
    <citation type="journal article" date="2021" name="Int. J. Syst. Evol. Microbiol.">
        <title>Lentilactobacillus fungorum sp. nov., isolated from spent mushroom substrates.</title>
        <authorList>
            <person name="Tohno M."/>
            <person name="Tanizawa Y."/>
            <person name="Kojima Y."/>
            <person name="Sakamoto M."/>
            <person name="Ohkuma M."/>
            <person name="Kobayashi H."/>
        </authorList>
    </citation>
    <scope>NUCLEOTIDE SEQUENCE [LARGE SCALE GENOMIC DNA]</scope>
    <source>
        <strain evidence="2 3">YK48G</strain>
    </source>
</reference>
<dbReference type="RefSeq" id="WP_203630853.1">
    <property type="nucleotide sequence ID" value="NZ_BNJR01000017.1"/>
</dbReference>
<keyword evidence="1" id="KW-0472">Membrane</keyword>
<name>A0ABQ3W2W6_9LACO</name>
<evidence type="ECO:0000313" key="2">
    <source>
        <dbReference type="EMBL" id="GHP14879.1"/>
    </source>
</evidence>
<evidence type="ECO:0000256" key="1">
    <source>
        <dbReference type="SAM" id="Phobius"/>
    </source>
</evidence>
<feature type="transmembrane region" description="Helical" evidence="1">
    <location>
        <begin position="33"/>
        <end position="54"/>
    </location>
</feature>
<keyword evidence="3" id="KW-1185">Reference proteome</keyword>
<protein>
    <submittedName>
        <fullName evidence="2">Uncharacterized protein</fullName>
    </submittedName>
</protein>
<proteinExistence type="predicted"/>
<accession>A0ABQ3W2W6</accession>
<gene>
    <name evidence="2" type="ORF">YK48G_23040</name>
</gene>
<feature type="transmembrane region" description="Helical" evidence="1">
    <location>
        <begin position="7"/>
        <end position="27"/>
    </location>
</feature>
<dbReference type="Proteomes" id="UP000604765">
    <property type="component" value="Unassembled WGS sequence"/>
</dbReference>
<keyword evidence="1" id="KW-0812">Transmembrane</keyword>
<comment type="caution">
    <text evidence="2">The sequence shown here is derived from an EMBL/GenBank/DDBJ whole genome shotgun (WGS) entry which is preliminary data.</text>
</comment>
<keyword evidence="1" id="KW-1133">Transmembrane helix</keyword>
<organism evidence="2 3">
    <name type="scientific">Lentilactobacillus fungorum</name>
    <dbReference type="NCBI Taxonomy" id="2201250"/>
    <lineage>
        <taxon>Bacteria</taxon>
        <taxon>Bacillati</taxon>
        <taxon>Bacillota</taxon>
        <taxon>Bacilli</taxon>
        <taxon>Lactobacillales</taxon>
        <taxon>Lactobacillaceae</taxon>
        <taxon>Lentilactobacillus</taxon>
    </lineage>
</organism>
<sequence>MDENLKITLIGLLTLIIGTIFVSIIASFGYTQILAGLAAFVVAAIIVVSGFHFGDRHYRHMTPRH</sequence>